<dbReference type="PANTHER" id="PTHR24171:SF8">
    <property type="entry name" value="BRCA1-ASSOCIATED RING DOMAIN PROTEIN 1"/>
    <property type="match status" value="1"/>
</dbReference>
<feature type="repeat" description="ANK" evidence="3">
    <location>
        <begin position="348"/>
        <end position="380"/>
    </location>
</feature>
<evidence type="ECO:0000256" key="2">
    <source>
        <dbReference type="ARBA" id="ARBA00023043"/>
    </source>
</evidence>
<sequence>MSLGFGVGDLVMVTSLAWKLYKACKDSGDDFRNLSHELMSLDAVLRETSDYLTEHTGLEVSRRNRLNIICSGCLQTLRDLEELVNKYQSLGTQAQRAWDRVRFGLRDISDLRQRVVSSVTLLNAFNTTLLNSSHVRMEKKLNKLVDEVQAGLREGSVISTKDVVETIDSPDVWAELRRELEDIGISNVVVEENRDFIRDWMKTALSEGSMEERSPPPNTDQGRSLSCPNVLLEQWPSRSSLVPPSDSGYGSGESIRRSSVLSLNTANADFEKELQQQRTNRSVGDILDYMSVEPLVTPKVKKKKDPGALLQKLFKKDTAIVQAASDGDIEKVARLISVGKDVNARDTWGWSALSMCGYGGHKAIARLLLDHGADLDNIDVDGDTPWSLATQRGHAELVVMFDEERAARDLKLREMDTEVPRP</sequence>
<accession>R8BB25</accession>
<dbReference type="SUPFAM" id="SSF48403">
    <property type="entry name" value="Ankyrin repeat"/>
    <property type="match status" value="1"/>
</dbReference>
<dbReference type="AlphaFoldDB" id="R8BB25"/>
<name>R8BB25_PHAM7</name>
<dbReference type="Gene3D" id="1.25.40.20">
    <property type="entry name" value="Ankyrin repeat-containing domain"/>
    <property type="match status" value="1"/>
</dbReference>
<dbReference type="RefSeq" id="XP_007918725.1">
    <property type="nucleotide sequence ID" value="XM_007920534.1"/>
</dbReference>
<dbReference type="EMBL" id="KB933334">
    <property type="protein sequence ID" value="EON96479.1"/>
    <property type="molecule type" value="Genomic_DNA"/>
</dbReference>
<evidence type="ECO:0000256" key="1">
    <source>
        <dbReference type="ARBA" id="ARBA00022737"/>
    </source>
</evidence>
<dbReference type="Proteomes" id="UP000014074">
    <property type="component" value="Unassembled WGS sequence"/>
</dbReference>
<dbReference type="InterPro" id="IPR002110">
    <property type="entry name" value="Ankyrin_rpt"/>
</dbReference>
<dbReference type="KEGG" id="tmn:UCRPA7_8016"/>
<dbReference type="HOGENOM" id="CLU_683450_0_0_1"/>
<dbReference type="PROSITE" id="PS50088">
    <property type="entry name" value="ANK_REPEAT"/>
    <property type="match status" value="2"/>
</dbReference>
<organism evidence="5 6">
    <name type="scientific">Phaeoacremonium minimum (strain UCR-PA7)</name>
    <name type="common">Esca disease fungus</name>
    <name type="synonym">Togninia minima</name>
    <dbReference type="NCBI Taxonomy" id="1286976"/>
    <lineage>
        <taxon>Eukaryota</taxon>
        <taxon>Fungi</taxon>
        <taxon>Dikarya</taxon>
        <taxon>Ascomycota</taxon>
        <taxon>Pezizomycotina</taxon>
        <taxon>Sordariomycetes</taxon>
        <taxon>Sordariomycetidae</taxon>
        <taxon>Togniniales</taxon>
        <taxon>Togniniaceae</taxon>
        <taxon>Phaeoacremonium</taxon>
    </lineage>
</organism>
<dbReference type="GeneID" id="19328829"/>
<dbReference type="eggNOG" id="KOG0504">
    <property type="taxonomic scope" value="Eukaryota"/>
</dbReference>
<dbReference type="OrthoDB" id="7464126at2759"/>
<dbReference type="GO" id="GO:0085020">
    <property type="term" value="P:protein K6-linked ubiquitination"/>
    <property type="evidence" value="ECO:0007669"/>
    <property type="project" value="TreeGrafter"/>
</dbReference>
<dbReference type="InterPro" id="IPR036770">
    <property type="entry name" value="Ankyrin_rpt-contain_sf"/>
</dbReference>
<evidence type="ECO:0000313" key="5">
    <source>
        <dbReference type="EMBL" id="EON96479.1"/>
    </source>
</evidence>
<evidence type="ECO:0000256" key="4">
    <source>
        <dbReference type="SAM" id="MobiDB-lite"/>
    </source>
</evidence>
<dbReference type="SMART" id="SM00248">
    <property type="entry name" value="ANK"/>
    <property type="match status" value="3"/>
</dbReference>
<keyword evidence="1" id="KW-0677">Repeat</keyword>
<feature type="repeat" description="ANK" evidence="3">
    <location>
        <begin position="315"/>
        <end position="347"/>
    </location>
</feature>
<feature type="region of interest" description="Disordered" evidence="4">
    <location>
        <begin position="207"/>
        <end position="226"/>
    </location>
</feature>
<reference evidence="6" key="1">
    <citation type="journal article" date="2013" name="Genome Announc.">
        <title>Draft genome sequence of the ascomycete Phaeoacremonium aleophilum strain UCR-PA7, a causal agent of the esca disease complex in grapevines.</title>
        <authorList>
            <person name="Blanco-Ulate B."/>
            <person name="Rolshausen P."/>
            <person name="Cantu D."/>
        </authorList>
    </citation>
    <scope>NUCLEOTIDE SEQUENCE [LARGE SCALE GENOMIC DNA]</scope>
    <source>
        <strain evidence="6">UCR-PA7</strain>
    </source>
</reference>
<evidence type="ECO:0000256" key="3">
    <source>
        <dbReference type="PROSITE-ProRule" id="PRU00023"/>
    </source>
</evidence>
<gene>
    <name evidence="5" type="ORF">UCRPA7_8016</name>
</gene>
<keyword evidence="2 3" id="KW-0040">ANK repeat</keyword>
<dbReference type="GO" id="GO:0004842">
    <property type="term" value="F:ubiquitin-protein transferase activity"/>
    <property type="evidence" value="ECO:0007669"/>
    <property type="project" value="TreeGrafter"/>
</dbReference>
<dbReference type="Pfam" id="PF12796">
    <property type="entry name" value="Ank_2"/>
    <property type="match status" value="1"/>
</dbReference>
<protein>
    <submittedName>
        <fullName evidence="5">Uncharacterized protein</fullName>
    </submittedName>
</protein>
<keyword evidence="6" id="KW-1185">Reference proteome</keyword>
<evidence type="ECO:0000313" key="6">
    <source>
        <dbReference type="Proteomes" id="UP000014074"/>
    </source>
</evidence>
<dbReference type="PANTHER" id="PTHR24171">
    <property type="entry name" value="ANKYRIN REPEAT DOMAIN-CONTAINING PROTEIN 39-RELATED"/>
    <property type="match status" value="1"/>
</dbReference>
<proteinExistence type="predicted"/>